<reference evidence="4" key="1">
    <citation type="submission" date="2016-10" db="EMBL/GenBank/DDBJ databases">
        <authorList>
            <person name="Varghese N."/>
            <person name="Submissions S."/>
        </authorList>
    </citation>
    <scope>NUCLEOTIDE SEQUENCE [LARGE SCALE GENOMIC DNA]</scope>
    <source>
        <strain evidence="4">DSM 1565</strain>
    </source>
</reference>
<accession>A0A1I7MWS1</accession>
<sequence length="432" mass="44184">MMNDGSNGGVRETLSTLFEAAHRTAHPSVCLPAHLPPVPKGGRIIVIGAGKGSAAMAVAAEAHYIATGQENKISGLISTRHGFGLPTGIIKILEAGHPVPDANSIVGAERAIALAKSAGPNDLVLCLLSGGASAIWAAPVQGVSFEAKQALTKQLLKSGAPISEMNCVRKHLSEVKGGKLAAAVYPARLLTLAISDVPGDNPDEIGSGPTVADRSTLADARAVLEKWKITPSPEIAKALADPANETLKAGDPRLANSTYEIVAAPRASIEAAATIARELGYRVVSLGDDLEGEARDVARAHAEMALEAKRKHEKVAIMSGGELTVTVRGDGSGGPNQEYALGLALALDGATGIAGLAGDTDGIDGGGGNAGDPAGALVFPDTLKRAKAANLNAAKFLENNDSTGFFRPLGDLILCGPTQTNVNDFRVILIDP</sequence>
<dbReference type="Pfam" id="PF13660">
    <property type="entry name" value="DUF4147"/>
    <property type="match status" value="1"/>
</dbReference>
<dbReference type="InterPro" id="IPR037035">
    <property type="entry name" value="GK-like_C_sf"/>
</dbReference>
<feature type="domain" description="MOFRL" evidence="1">
    <location>
        <begin position="316"/>
        <end position="424"/>
    </location>
</feature>
<name>A0A1I7MWS1_9HYPH</name>
<keyword evidence="3" id="KW-0418">Kinase</keyword>
<keyword evidence="4" id="KW-1185">Reference proteome</keyword>
<dbReference type="Gene3D" id="3.40.1480.10">
    <property type="entry name" value="MOFRL domain"/>
    <property type="match status" value="1"/>
</dbReference>
<dbReference type="InterPro" id="IPR025286">
    <property type="entry name" value="MOFRL_assoc_dom"/>
</dbReference>
<dbReference type="InterPro" id="IPR038614">
    <property type="entry name" value="GK_N_sf"/>
</dbReference>
<dbReference type="InterPro" id="IPR007835">
    <property type="entry name" value="MOFRL"/>
</dbReference>
<feature type="domain" description="MOFRL-associated" evidence="2">
    <location>
        <begin position="14"/>
        <end position="239"/>
    </location>
</feature>
<dbReference type="Gene3D" id="3.40.50.10180">
    <property type="entry name" value="Glycerate kinase, MOFRL-like N-terminal domain"/>
    <property type="match status" value="1"/>
</dbReference>
<dbReference type="PANTHER" id="PTHR12227:SF0">
    <property type="entry name" value="GLYCERATE KINASE"/>
    <property type="match status" value="1"/>
</dbReference>
<evidence type="ECO:0000313" key="3">
    <source>
        <dbReference type="EMBL" id="SFV26818.1"/>
    </source>
</evidence>
<gene>
    <name evidence="3" type="ORF">SAMN04488557_0603</name>
</gene>
<organism evidence="3 4">
    <name type="scientific">Hyphomicrobium facile</name>
    <dbReference type="NCBI Taxonomy" id="51670"/>
    <lineage>
        <taxon>Bacteria</taxon>
        <taxon>Pseudomonadati</taxon>
        <taxon>Pseudomonadota</taxon>
        <taxon>Alphaproteobacteria</taxon>
        <taxon>Hyphomicrobiales</taxon>
        <taxon>Hyphomicrobiaceae</taxon>
        <taxon>Hyphomicrobium</taxon>
    </lineage>
</organism>
<proteinExistence type="predicted"/>
<dbReference type="AlphaFoldDB" id="A0A1I7MWS1"/>
<evidence type="ECO:0000313" key="4">
    <source>
        <dbReference type="Proteomes" id="UP000199423"/>
    </source>
</evidence>
<dbReference type="InterPro" id="IPR039760">
    <property type="entry name" value="MOFRL_protein"/>
</dbReference>
<dbReference type="Proteomes" id="UP000199423">
    <property type="component" value="Unassembled WGS sequence"/>
</dbReference>
<evidence type="ECO:0000259" key="2">
    <source>
        <dbReference type="Pfam" id="PF13660"/>
    </source>
</evidence>
<dbReference type="GO" id="GO:0008887">
    <property type="term" value="F:glycerate kinase activity"/>
    <property type="evidence" value="ECO:0007669"/>
    <property type="project" value="InterPro"/>
</dbReference>
<dbReference type="STRING" id="51670.SAMN04488557_0603"/>
<evidence type="ECO:0000259" key="1">
    <source>
        <dbReference type="Pfam" id="PF05161"/>
    </source>
</evidence>
<protein>
    <submittedName>
        <fullName evidence="3">Glycerate 2-kinase</fullName>
    </submittedName>
</protein>
<dbReference type="Pfam" id="PF05161">
    <property type="entry name" value="MOFRL"/>
    <property type="match status" value="1"/>
</dbReference>
<keyword evidence="3" id="KW-0808">Transferase</keyword>
<dbReference type="GO" id="GO:0005737">
    <property type="term" value="C:cytoplasm"/>
    <property type="evidence" value="ECO:0007669"/>
    <property type="project" value="TreeGrafter"/>
</dbReference>
<dbReference type="EMBL" id="FPCH01000001">
    <property type="protein sequence ID" value="SFV26818.1"/>
    <property type="molecule type" value="Genomic_DNA"/>
</dbReference>
<dbReference type="PANTHER" id="PTHR12227">
    <property type="entry name" value="GLYCERATE KINASE"/>
    <property type="match status" value="1"/>
</dbReference>
<dbReference type="SUPFAM" id="SSF82544">
    <property type="entry name" value="GckA/TtuD-like"/>
    <property type="match status" value="1"/>
</dbReference>